<dbReference type="InterPro" id="IPR010895">
    <property type="entry name" value="CHRD"/>
</dbReference>
<gene>
    <name evidence="2" type="ORF">LZC94_27680</name>
</gene>
<dbReference type="Pfam" id="PF07452">
    <property type="entry name" value="CHRD"/>
    <property type="match status" value="1"/>
</dbReference>
<keyword evidence="3" id="KW-1185">Reference proteome</keyword>
<dbReference type="EMBL" id="CP089984">
    <property type="protein sequence ID" value="WXB11631.1"/>
    <property type="molecule type" value="Genomic_DNA"/>
</dbReference>
<evidence type="ECO:0000313" key="3">
    <source>
        <dbReference type="Proteomes" id="UP001370348"/>
    </source>
</evidence>
<proteinExistence type="predicted"/>
<organism evidence="2 3">
    <name type="scientific">Pendulispora albinea</name>
    <dbReference type="NCBI Taxonomy" id="2741071"/>
    <lineage>
        <taxon>Bacteria</taxon>
        <taxon>Pseudomonadati</taxon>
        <taxon>Myxococcota</taxon>
        <taxon>Myxococcia</taxon>
        <taxon>Myxococcales</taxon>
        <taxon>Sorangiineae</taxon>
        <taxon>Pendulisporaceae</taxon>
        <taxon>Pendulispora</taxon>
    </lineage>
</organism>
<evidence type="ECO:0000313" key="2">
    <source>
        <dbReference type="EMBL" id="WXB11631.1"/>
    </source>
</evidence>
<dbReference type="RefSeq" id="WP_394821251.1">
    <property type="nucleotide sequence ID" value="NZ_CP089984.1"/>
</dbReference>
<accession>A0ABZ2LL29</accession>
<dbReference type="SMART" id="SM00754">
    <property type="entry name" value="CHRD"/>
    <property type="match status" value="1"/>
</dbReference>
<evidence type="ECO:0000259" key="1">
    <source>
        <dbReference type="PROSITE" id="PS50933"/>
    </source>
</evidence>
<reference evidence="2 3" key="1">
    <citation type="submission" date="2021-12" db="EMBL/GenBank/DDBJ databases">
        <title>Discovery of the Pendulisporaceae a myxobacterial family with distinct sporulation behavior and unique specialized metabolism.</title>
        <authorList>
            <person name="Garcia R."/>
            <person name="Popoff A."/>
            <person name="Bader C.D."/>
            <person name="Loehr J."/>
            <person name="Walesch S."/>
            <person name="Walt C."/>
            <person name="Boldt J."/>
            <person name="Bunk B."/>
            <person name="Haeckl F.J.F.P.J."/>
            <person name="Gunesch A.P."/>
            <person name="Birkelbach J."/>
            <person name="Nuebel U."/>
            <person name="Pietschmann T."/>
            <person name="Bach T."/>
            <person name="Mueller R."/>
        </authorList>
    </citation>
    <scope>NUCLEOTIDE SEQUENCE [LARGE SCALE GENOMIC DNA]</scope>
    <source>
        <strain evidence="2 3">MSr11954</strain>
    </source>
</reference>
<name>A0ABZ2LL29_9BACT</name>
<dbReference type="PROSITE" id="PS50933">
    <property type="entry name" value="CHRD"/>
    <property type="match status" value="1"/>
</dbReference>
<feature type="domain" description="CHRD" evidence="1">
    <location>
        <begin position="5"/>
        <end position="148"/>
    </location>
</feature>
<sequence length="159" mass="16730">MGGREETRFHAIMRGYNEVPANASQARGRTTLTVGRDDATINFAIEYSDLSGPPTVAHVHFGARATNGGVTFFFCGGGGKPACPTGTSGTISGTVQAADVLGPVGQGIDPGALPEVLRAIRRGVTYSNIHSAKYPAGEIRGQIFEGRRGDDERDDFNAF</sequence>
<dbReference type="Proteomes" id="UP001370348">
    <property type="component" value="Chromosome"/>
</dbReference>
<protein>
    <submittedName>
        <fullName evidence="2">CHRD domain-containing protein</fullName>
    </submittedName>
</protein>